<dbReference type="EMBL" id="MK016493">
    <property type="protein sequence ID" value="AYQ99339.1"/>
    <property type="molecule type" value="Genomic_DNA"/>
</dbReference>
<dbReference type="KEGG" id="vg:77953055"/>
<name>A0A3G3LYX8_9CAUD</name>
<reference evidence="1 2" key="1">
    <citation type="submission" date="2018-10" db="EMBL/GenBank/DDBJ databases">
        <authorList>
            <person name="Zack K."/>
            <person name="Garlena R.A."/>
            <person name="Russell D.A."/>
            <person name="Pope W.H."/>
            <person name="Jacobs-Sera D."/>
            <person name="Hatfull G.F."/>
        </authorList>
    </citation>
    <scope>NUCLEOTIDE SEQUENCE [LARGE SCALE GENOMIC DNA]</scope>
</reference>
<keyword evidence="2" id="KW-1185">Reference proteome</keyword>
<dbReference type="GeneID" id="77953055"/>
<evidence type="ECO:0000313" key="1">
    <source>
        <dbReference type="EMBL" id="AYQ99339.1"/>
    </source>
</evidence>
<gene>
    <name evidence="1" type="primary">119</name>
    <name evidence="1" type="ORF">PBI_CANTARE_119</name>
</gene>
<accession>A0A3G3LYX8</accession>
<evidence type="ECO:0000313" key="2">
    <source>
        <dbReference type="Proteomes" id="UP000279277"/>
    </source>
</evidence>
<dbReference type="Proteomes" id="UP000279277">
    <property type="component" value="Segment"/>
</dbReference>
<organism evidence="1 2">
    <name type="scientific">Brevibacterium phage Cantare</name>
    <dbReference type="NCBI Taxonomy" id="2338395"/>
    <lineage>
        <taxon>Viruses</taxon>
        <taxon>Duplodnaviria</taxon>
        <taxon>Heunggongvirae</taxon>
        <taxon>Uroviricota</taxon>
        <taxon>Caudoviricetes</taxon>
        <taxon>Cantarevirus</taxon>
        <taxon>Cantarevirus cantare</taxon>
    </lineage>
</organism>
<dbReference type="RefSeq" id="YP_010676694.1">
    <property type="nucleotide sequence ID" value="NC_071014.1"/>
</dbReference>
<protein>
    <submittedName>
        <fullName evidence="1">Uncharacterized protein</fullName>
    </submittedName>
</protein>
<sequence length="129" mass="14362">MSVEYKKPLTRKKVIETLADTLVARDGAGSDLAHPVYECNEFDDFVVIDGGNGGTIDVGHLASDVLRLIDLAVVEVLNNVVTKMQENDKIIRSNETIETNRYLQGRADTYQSVWAELQVLADKFKKGHI</sequence>
<proteinExistence type="predicted"/>